<dbReference type="EMBL" id="MLAK01001151">
    <property type="protein sequence ID" value="OHS96801.1"/>
    <property type="molecule type" value="Genomic_DNA"/>
</dbReference>
<proteinExistence type="predicted"/>
<feature type="coiled-coil region" evidence="1">
    <location>
        <begin position="111"/>
        <end position="172"/>
    </location>
</feature>
<keyword evidence="3" id="KW-1185">Reference proteome</keyword>
<evidence type="ECO:0000313" key="2">
    <source>
        <dbReference type="EMBL" id="OHS96801.1"/>
    </source>
</evidence>
<protein>
    <submittedName>
        <fullName evidence="2">Uncharacterized protein</fullName>
    </submittedName>
</protein>
<comment type="caution">
    <text evidence="2">The sequence shown here is derived from an EMBL/GenBank/DDBJ whole genome shotgun (WGS) entry which is preliminary data.</text>
</comment>
<accession>A0A1J4JDS0</accession>
<gene>
    <name evidence="2" type="ORF">TRFO_36957</name>
</gene>
<evidence type="ECO:0000313" key="3">
    <source>
        <dbReference type="Proteomes" id="UP000179807"/>
    </source>
</evidence>
<dbReference type="RefSeq" id="XP_068349938.1">
    <property type="nucleotide sequence ID" value="XM_068511147.1"/>
</dbReference>
<dbReference type="Proteomes" id="UP000179807">
    <property type="component" value="Unassembled WGS sequence"/>
</dbReference>
<evidence type="ECO:0000256" key="1">
    <source>
        <dbReference type="SAM" id="Coils"/>
    </source>
</evidence>
<dbReference type="AlphaFoldDB" id="A0A1J4JDS0"/>
<reference evidence="2" key="1">
    <citation type="submission" date="2016-10" db="EMBL/GenBank/DDBJ databases">
        <authorList>
            <person name="Benchimol M."/>
            <person name="Almeida L.G."/>
            <person name="Vasconcelos A.T."/>
            <person name="Perreira-Neves A."/>
            <person name="Rosa I.A."/>
            <person name="Tasca T."/>
            <person name="Bogo M.R."/>
            <person name="de Souza W."/>
        </authorList>
    </citation>
    <scope>NUCLEOTIDE SEQUENCE [LARGE SCALE GENOMIC DNA]</scope>
    <source>
        <strain evidence="2">K</strain>
    </source>
</reference>
<sequence>MFLIKKFRNPAGKEWRRFESSGNKMNDADLSYSSAIKTSFDKYFINYVRSLSPSNLDPFLKCQNQFLIYSSRIDIRIQSTIFQTECIKNLKQIHAAFSQEKEQYDLILQQEKEAQKQLSQSSKTLLQIQNQNDFHKADLNHQNLLSNGNQALNETNQAQREFQKKLEEYQKNFINILVSNLSVSADAQSKAAKNSIEMTEDILQLSKEDFHYPEIKMDSVDYDKLRRKIQKNNEIIENANKIASSVKEID</sequence>
<organism evidence="2 3">
    <name type="scientific">Tritrichomonas foetus</name>
    <dbReference type="NCBI Taxonomy" id="1144522"/>
    <lineage>
        <taxon>Eukaryota</taxon>
        <taxon>Metamonada</taxon>
        <taxon>Parabasalia</taxon>
        <taxon>Tritrichomonadida</taxon>
        <taxon>Tritrichomonadidae</taxon>
        <taxon>Tritrichomonas</taxon>
    </lineage>
</organism>
<dbReference type="GeneID" id="94845851"/>
<dbReference type="VEuPathDB" id="TrichDB:TRFO_36957"/>
<name>A0A1J4JDS0_9EUKA</name>
<keyword evidence="1" id="KW-0175">Coiled coil</keyword>